<feature type="region of interest" description="Disordered" evidence="4">
    <location>
        <begin position="160"/>
        <end position="319"/>
    </location>
</feature>
<dbReference type="PROSITE" id="PS51465">
    <property type="entry name" value="KAZAL_2"/>
    <property type="match status" value="1"/>
</dbReference>
<evidence type="ECO:0000256" key="2">
    <source>
        <dbReference type="ARBA" id="ARBA00022525"/>
    </source>
</evidence>
<feature type="signal peptide" evidence="5">
    <location>
        <begin position="1"/>
        <end position="25"/>
    </location>
</feature>
<dbReference type="Gene3D" id="3.30.60.30">
    <property type="match status" value="1"/>
</dbReference>
<evidence type="ECO:0000256" key="3">
    <source>
        <dbReference type="ARBA" id="ARBA00023157"/>
    </source>
</evidence>
<reference evidence="7" key="2">
    <citation type="submission" date="2022-10" db="EMBL/GenBank/DDBJ databases">
        <authorList>
            <consortium name="ENA_rothamsted_submissions"/>
            <consortium name="culmorum"/>
            <person name="King R."/>
        </authorList>
    </citation>
    <scope>NUCLEOTIDE SEQUENCE</scope>
</reference>
<dbReference type="PANTHER" id="PTHR21179">
    <property type="entry name" value="SERINE-TYPE ENDOPEPTIDASE INHIBITOR"/>
    <property type="match status" value="1"/>
</dbReference>
<dbReference type="PANTHER" id="PTHR21179:SF0">
    <property type="entry name" value="SERINE PROTEASE INHIBITOR KAZAL-TYPE 4"/>
    <property type="match status" value="1"/>
</dbReference>
<dbReference type="AlphaFoldDB" id="A0A9N9QXT7"/>
<evidence type="ECO:0000256" key="4">
    <source>
        <dbReference type="SAM" id="MobiDB-lite"/>
    </source>
</evidence>
<name>A0A9N9QXT7_9NEOP</name>
<dbReference type="InterPro" id="IPR002350">
    <property type="entry name" value="Kazal_dom"/>
</dbReference>
<keyword evidence="2" id="KW-0964">Secreted</keyword>
<feature type="compositionally biased region" description="Polar residues" evidence="4">
    <location>
        <begin position="304"/>
        <end position="319"/>
    </location>
</feature>
<comment type="subcellular location">
    <subcellularLocation>
        <location evidence="1">Secreted</location>
    </subcellularLocation>
</comment>
<dbReference type="GO" id="GO:0005576">
    <property type="term" value="C:extracellular region"/>
    <property type="evidence" value="ECO:0007669"/>
    <property type="project" value="UniProtKB-SubCell"/>
</dbReference>
<feature type="compositionally biased region" description="Polar residues" evidence="4">
    <location>
        <begin position="220"/>
        <end position="236"/>
    </location>
</feature>
<evidence type="ECO:0000256" key="1">
    <source>
        <dbReference type="ARBA" id="ARBA00004613"/>
    </source>
</evidence>
<organism evidence="7 8">
    <name type="scientific">Diatraea saccharalis</name>
    <name type="common">sugarcane borer</name>
    <dbReference type="NCBI Taxonomy" id="40085"/>
    <lineage>
        <taxon>Eukaryota</taxon>
        <taxon>Metazoa</taxon>
        <taxon>Ecdysozoa</taxon>
        <taxon>Arthropoda</taxon>
        <taxon>Hexapoda</taxon>
        <taxon>Insecta</taxon>
        <taxon>Pterygota</taxon>
        <taxon>Neoptera</taxon>
        <taxon>Endopterygota</taxon>
        <taxon>Lepidoptera</taxon>
        <taxon>Glossata</taxon>
        <taxon>Ditrysia</taxon>
        <taxon>Pyraloidea</taxon>
        <taxon>Crambidae</taxon>
        <taxon>Crambinae</taxon>
        <taxon>Diatraea</taxon>
    </lineage>
</organism>
<evidence type="ECO:0000259" key="6">
    <source>
        <dbReference type="PROSITE" id="PS51465"/>
    </source>
</evidence>
<evidence type="ECO:0000313" key="7">
    <source>
        <dbReference type="EMBL" id="CAG9785677.1"/>
    </source>
</evidence>
<dbReference type="InterPro" id="IPR036058">
    <property type="entry name" value="Kazal_dom_sf"/>
</dbReference>
<evidence type="ECO:0000256" key="5">
    <source>
        <dbReference type="SAM" id="SignalP"/>
    </source>
</evidence>
<feature type="compositionally biased region" description="Low complexity" evidence="4">
    <location>
        <begin position="237"/>
        <end position="256"/>
    </location>
</feature>
<reference evidence="7" key="1">
    <citation type="submission" date="2021-12" db="EMBL/GenBank/DDBJ databases">
        <authorList>
            <person name="King R."/>
        </authorList>
    </citation>
    <scope>NUCLEOTIDE SEQUENCE</scope>
</reference>
<dbReference type="InterPro" id="IPR039932">
    <property type="entry name" value="Spink4-like"/>
</dbReference>
<dbReference type="SUPFAM" id="SSF100895">
    <property type="entry name" value="Kazal-type serine protease inhibitors"/>
    <property type="match status" value="1"/>
</dbReference>
<sequence>MNMKEYTIALILILVSFCSSSLCDSKNETKHIDIESKKENTTSTPTKVESRFFDLGGVINQLFSGFNQGGAAGENPGFNLPSNSQFYPGVPAQNWYSQVPINQGNGWNSNRQNIQQPSAQNQGLPLDVNFNRQGSINNINQPGQNFNQGSLGRYPANLNGNPINGGWNQNGQGGNLPNSGFQQGQSQLGALQGQGSNINSRPNEYDNQNQYNNYGPIRNGFNNPRNWTPDQGQNLMSQNSNQENGFNNNYFNRPNSQNPPYPNNQGQNFNQKALNNLNRQSQDPSGQLLGNDRSFQKQGAPRNQYEQGTEPNYLDQNNMYKPQVNINNNQVQNLNQQDTKVNINNGISDQPFPGSNSWNNQRNDNLTKENKQTINNGQDLNFNDGAIKFPDDDYSGNNPMVTRIATTRPPQIISSTKRIAIVGKPVSIPTSTVSSDQVAFINNDSPTAEQKQCVQNCPTSSEYNPVCGTDNVSYFNPARLICARNCGISVFEARQGNCSD</sequence>
<gene>
    <name evidence="7" type="ORF">DIATSA_LOCUS3692</name>
</gene>
<feature type="domain" description="Kazal-like" evidence="6">
    <location>
        <begin position="447"/>
        <end position="500"/>
    </location>
</feature>
<feature type="compositionally biased region" description="Polar residues" evidence="4">
    <location>
        <begin position="197"/>
        <end position="206"/>
    </location>
</feature>
<feature type="chain" id="PRO_5040374443" description="Kazal-like domain-containing protein" evidence="5">
    <location>
        <begin position="26"/>
        <end position="500"/>
    </location>
</feature>
<protein>
    <recommendedName>
        <fullName evidence="6">Kazal-like domain-containing protein</fullName>
    </recommendedName>
</protein>
<feature type="compositionally biased region" description="Low complexity" evidence="4">
    <location>
        <begin position="160"/>
        <end position="196"/>
    </location>
</feature>
<dbReference type="Pfam" id="PF07648">
    <property type="entry name" value="Kazal_2"/>
    <property type="match status" value="1"/>
</dbReference>
<keyword evidence="5" id="KW-0732">Signal</keyword>
<feature type="compositionally biased region" description="Polar residues" evidence="4">
    <location>
        <begin position="272"/>
        <end position="285"/>
    </location>
</feature>
<dbReference type="OrthoDB" id="6513408at2759"/>
<dbReference type="EMBL" id="OU893345">
    <property type="protein sequence ID" value="CAG9785677.1"/>
    <property type="molecule type" value="Genomic_DNA"/>
</dbReference>
<proteinExistence type="predicted"/>
<dbReference type="CDD" id="cd00104">
    <property type="entry name" value="KAZAL_FS"/>
    <property type="match status" value="1"/>
</dbReference>
<evidence type="ECO:0000313" key="8">
    <source>
        <dbReference type="Proteomes" id="UP001153714"/>
    </source>
</evidence>
<keyword evidence="3" id="KW-1015">Disulfide bond</keyword>
<accession>A0A9N9QXT7</accession>
<dbReference type="GO" id="GO:0004867">
    <property type="term" value="F:serine-type endopeptidase inhibitor activity"/>
    <property type="evidence" value="ECO:0007669"/>
    <property type="project" value="InterPro"/>
</dbReference>
<dbReference type="Proteomes" id="UP001153714">
    <property type="component" value="Chromosome 14"/>
</dbReference>
<keyword evidence="8" id="KW-1185">Reference proteome</keyword>